<dbReference type="CDD" id="cd02440">
    <property type="entry name" value="AdoMet_MTases"/>
    <property type="match status" value="1"/>
</dbReference>
<comment type="function">
    <text evidence="6">Methylates ribosomal protein L11.</text>
</comment>
<dbReference type="GO" id="GO:0005840">
    <property type="term" value="C:ribosome"/>
    <property type="evidence" value="ECO:0007669"/>
    <property type="project" value="UniProtKB-KW"/>
</dbReference>
<feature type="binding site" evidence="6">
    <location>
        <position position="186"/>
    </location>
    <ligand>
        <name>S-adenosyl-L-methionine</name>
        <dbReference type="ChEBI" id="CHEBI:59789"/>
    </ligand>
</feature>
<feature type="binding site" evidence="6">
    <location>
        <position position="164"/>
    </location>
    <ligand>
        <name>S-adenosyl-L-methionine</name>
        <dbReference type="ChEBI" id="CHEBI:59789"/>
    </ligand>
</feature>
<keyword evidence="7" id="KW-0687">Ribonucleoprotein</keyword>
<keyword evidence="4 6" id="KW-0808">Transferase</keyword>
<dbReference type="GO" id="GO:0005829">
    <property type="term" value="C:cytosol"/>
    <property type="evidence" value="ECO:0007669"/>
    <property type="project" value="TreeGrafter"/>
</dbReference>
<organism evidence="7 8">
    <name type="scientific">Aequoribacter fuscus</name>
    <dbReference type="NCBI Taxonomy" id="2518989"/>
    <lineage>
        <taxon>Bacteria</taxon>
        <taxon>Pseudomonadati</taxon>
        <taxon>Pseudomonadota</taxon>
        <taxon>Gammaproteobacteria</taxon>
        <taxon>Cellvibrionales</taxon>
        <taxon>Halieaceae</taxon>
        <taxon>Aequoribacter</taxon>
    </lineage>
</organism>
<dbReference type="STRING" id="2518989.IMCC3088_753"/>
<keyword evidence="2 6" id="KW-0963">Cytoplasm</keyword>
<dbReference type="NCBIfam" id="TIGR00406">
    <property type="entry name" value="prmA"/>
    <property type="match status" value="1"/>
</dbReference>
<feature type="binding site" evidence="6">
    <location>
        <position position="143"/>
    </location>
    <ligand>
        <name>S-adenosyl-L-methionine</name>
        <dbReference type="ChEBI" id="CHEBI:59789"/>
    </ligand>
</feature>
<feature type="binding site" evidence="6">
    <location>
        <position position="232"/>
    </location>
    <ligand>
        <name>S-adenosyl-L-methionine</name>
        <dbReference type="ChEBI" id="CHEBI:59789"/>
    </ligand>
</feature>
<proteinExistence type="inferred from homology"/>
<keyword evidence="3 6" id="KW-0489">Methyltransferase</keyword>
<dbReference type="Gene3D" id="3.40.50.150">
    <property type="entry name" value="Vaccinia Virus protein VP39"/>
    <property type="match status" value="1"/>
</dbReference>
<dbReference type="InterPro" id="IPR004498">
    <property type="entry name" value="Ribosomal_PrmA_MeTrfase"/>
</dbReference>
<evidence type="ECO:0000256" key="2">
    <source>
        <dbReference type="ARBA" id="ARBA00022490"/>
    </source>
</evidence>
<sequence length="297" mass="32801">MAWIQVRARAPKTLHETIEDHLLELGAVSITFQDGADQPVLEPGVGETPLWDNLVILGLFTADTPSESLRSHLQDVFESSCQFDIEILEDRVWEREWEQHYQPIQFSDNLWICPSWCTPPDPSAVNLLLDPGLAFGTGTHPSTAMCLKQLAKQNLQNQMTVDYGCGSGILGIAMLKMGASRFIGVDNDPQALVATTDNAQRNSISTDDFIVVSPELENQHLTPSYADTLVANILAEPLMMLAPKLVEFLKPGGLLVLAGLIESQVPAVSEHYLPAVELHIADQTDEWVCLIGRKRKH</sequence>
<evidence type="ECO:0000256" key="6">
    <source>
        <dbReference type="HAMAP-Rule" id="MF_00735"/>
    </source>
</evidence>
<dbReference type="EC" id="2.1.1.-" evidence="6"/>
<dbReference type="Proteomes" id="UP000005615">
    <property type="component" value="Unassembled WGS sequence"/>
</dbReference>
<keyword evidence="5 6" id="KW-0949">S-adenosyl-L-methionine</keyword>
<dbReference type="EMBL" id="AEIG01000019">
    <property type="protein sequence ID" value="EGG30271.1"/>
    <property type="molecule type" value="Genomic_DNA"/>
</dbReference>
<keyword evidence="8" id="KW-1185">Reference proteome</keyword>
<dbReference type="eggNOG" id="COG2264">
    <property type="taxonomic scope" value="Bacteria"/>
</dbReference>
<dbReference type="InterPro" id="IPR050078">
    <property type="entry name" value="Ribosomal_L11_MeTrfase_PrmA"/>
</dbReference>
<dbReference type="PANTHER" id="PTHR43648:SF1">
    <property type="entry name" value="ELECTRON TRANSFER FLAVOPROTEIN BETA SUBUNIT LYSINE METHYLTRANSFERASE"/>
    <property type="match status" value="1"/>
</dbReference>
<accession>F3L058</accession>
<evidence type="ECO:0000256" key="1">
    <source>
        <dbReference type="ARBA" id="ARBA00009741"/>
    </source>
</evidence>
<comment type="catalytic activity">
    <reaction evidence="6">
        <text>L-lysyl-[protein] + 3 S-adenosyl-L-methionine = N(6),N(6),N(6)-trimethyl-L-lysyl-[protein] + 3 S-adenosyl-L-homocysteine + 3 H(+)</text>
        <dbReference type="Rhea" id="RHEA:54192"/>
        <dbReference type="Rhea" id="RHEA-COMP:9752"/>
        <dbReference type="Rhea" id="RHEA-COMP:13826"/>
        <dbReference type="ChEBI" id="CHEBI:15378"/>
        <dbReference type="ChEBI" id="CHEBI:29969"/>
        <dbReference type="ChEBI" id="CHEBI:57856"/>
        <dbReference type="ChEBI" id="CHEBI:59789"/>
        <dbReference type="ChEBI" id="CHEBI:61961"/>
    </reaction>
</comment>
<dbReference type="RefSeq" id="WP_009575078.1">
    <property type="nucleotide sequence ID" value="NZ_AEIG01000019.1"/>
</dbReference>
<dbReference type="OrthoDB" id="9785995at2"/>
<dbReference type="HAMAP" id="MF_00735">
    <property type="entry name" value="Methyltr_PrmA"/>
    <property type="match status" value="1"/>
</dbReference>
<gene>
    <name evidence="6" type="primary">prmA</name>
    <name evidence="7" type="ORF">IMCC3088_753</name>
</gene>
<keyword evidence="7" id="KW-0689">Ribosomal protein</keyword>
<protein>
    <recommendedName>
        <fullName evidence="6">Ribosomal protein L11 methyltransferase</fullName>
        <shortName evidence="6">L11 Mtase</shortName>
        <ecNumber evidence="6">2.1.1.-</ecNumber>
    </recommendedName>
</protein>
<dbReference type="InterPro" id="IPR029063">
    <property type="entry name" value="SAM-dependent_MTases_sf"/>
</dbReference>
<comment type="subcellular location">
    <subcellularLocation>
        <location evidence="6">Cytoplasm</location>
    </subcellularLocation>
</comment>
<dbReference type="SUPFAM" id="SSF53335">
    <property type="entry name" value="S-adenosyl-L-methionine-dependent methyltransferases"/>
    <property type="match status" value="1"/>
</dbReference>
<dbReference type="GO" id="GO:0032259">
    <property type="term" value="P:methylation"/>
    <property type="evidence" value="ECO:0007669"/>
    <property type="project" value="UniProtKB-KW"/>
</dbReference>
<evidence type="ECO:0000256" key="4">
    <source>
        <dbReference type="ARBA" id="ARBA00022679"/>
    </source>
</evidence>
<name>F3L058_9GAMM</name>
<evidence type="ECO:0000313" key="7">
    <source>
        <dbReference type="EMBL" id="EGG30271.1"/>
    </source>
</evidence>
<dbReference type="GO" id="GO:0016279">
    <property type="term" value="F:protein-lysine N-methyltransferase activity"/>
    <property type="evidence" value="ECO:0007669"/>
    <property type="project" value="TreeGrafter"/>
</dbReference>
<evidence type="ECO:0000313" key="8">
    <source>
        <dbReference type="Proteomes" id="UP000005615"/>
    </source>
</evidence>
<dbReference type="AlphaFoldDB" id="F3L058"/>
<dbReference type="PANTHER" id="PTHR43648">
    <property type="entry name" value="ELECTRON TRANSFER FLAVOPROTEIN BETA SUBUNIT LYSINE METHYLTRANSFERASE"/>
    <property type="match status" value="1"/>
</dbReference>
<dbReference type="Pfam" id="PF06325">
    <property type="entry name" value="PrmA"/>
    <property type="match status" value="1"/>
</dbReference>
<evidence type="ECO:0000256" key="5">
    <source>
        <dbReference type="ARBA" id="ARBA00022691"/>
    </source>
</evidence>
<comment type="caution">
    <text evidence="7">The sequence shown here is derived from an EMBL/GenBank/DDBJ whole genome shotgun (WGS) entry which is preliminary data.</text>
</comment>
<comment type="similarity">
    <text evidence="1 6">Belongs to the methyltransferase superfamily. PrmA family.</text>
</comment>
<evidence type="ECO:0000256" key="3">
    <source>
        <dbReference type="ARBA" id="ARBA00022603"/>
    </source>
</evidence>
<reference evidence="7 8" key="1">
    <citation type="journal article" date="2011" name="J. Bacteriol.">
        <title>Genome sequence of strain IMCC3088, a proteorhodopsin-containing marine bacterium belonging to the OM60/NOR5 clade.</title>
        <authorList>
            <person name="Jang Y."/>
            <person name="Oh H.M."/>
            <person name="Kang I."/>
            <person name="Lee K."/>
            <person name="Yang S.J."/>
            <person name="Cho J.C."/>
        </authorList>
    </citation>
    <scope>NUCLEOTIDE SEQUENCE [LARGE SCALE GENOMIC DNA]</scope>
    <source>
        <strain evidence="7 8">IMCC3088</strain>
    </source>
</reference>
<dbReference type="PIRSF" id="PIRSF000401">
    <property type="entry name" value="RPL11_MTase"/>
    <property type="match status" value="1"/>
</dbReference>